<dbReference type="Pfam" id="PF02607">
    <property type="entry name" value="B12-binding_2"/>
    <property type="match status" value="1"/>
</dbReference>
<evidence type="ECO:0000259" key="3">
    <source>
        <dbReference type="PROSITE" id="PS51332"/>
    </source>
</evidence>
<dbReference type="Gene3D" id="1.10.1240.10">
    <property type="entry name" value="Methionine synthase domain"/>
    <property type="match status" value="1"/>
</dbReference>
<evidence type="ECO:0000313" key="4">
    <source>
        <dbReference type="EMBL" id="SCM78990.1"/>
    </source>
</evidence>
<dbReference type="GO" id="GO:0046653">
    <property type="term" value="P:tetrahydrofolate metabolic process"/>
    <property type="evidence" value="ECO:0007669"/>
    <property type="project" value="TreeGrafter"/>
</dbReference>
<gene>
    <name evidence="4" type="primary">mtbC</name>
    <name evidence="4" type="ORF">KL86SPO_20343</name>
</gene>
<dbReference type="InterPro" id="IPR036724">
    <property type="entry name" value="Cobalamin-bd_sf"/>
</dbReference>
<dbReference type="EMBL" id="FMJE01000002">
    <property type="protein sequence ID" value="SCM78990.1"/>
    <property type="molecule type" value="Genomic_DNA"/>
</dbReference>
<dbReference type="SMART" id="SM01018">
    <property type="entry name" value="B12-binding_2"/>
    <property type="match status" value="1"/>
</dbReference>
<sequence length="215" mass="23804">MLKIQKMLVGAMARLDEAMVMNLVTQGLKMGINPYVLLEEIRQGTDRVGELYSKGEYFLSDLIMASEIFKDVLALVNQDRVVTARKIYPTIIFGTVEDDIHDIGKNITTGIMQYNGFGICDLGVDVPARKFVEAVTLHNSRVVCLTGLITDAYDSMRDTVVCLEEAGLRPMTTVIIGGLVNESVRKYTGADYWATDCAKVAELCRNILVADKQIV</sequence>
<reference evidence="4" key="1">
    <citation type="submission" date="2016-08" db="EMBL/GenBank/DDBJ databases">
        <authorList>
            <person name="Seilhamer J.J."/>
        </authorList>
    </citation>
    <scope>NUCLEOTIDE SEQUENCE</scope>
    <source>
        <strain evidence="4">86</strain>
    </source>
</reference>
<proteinExistence type="predicted"/>
<name>A0A212LN98_9FIRM</name>
<dbReference type="GO" id="GO:0046872">
    <property type="term" value="F:metal ion binding"/>
    <property type="evidence" value="ECO:0007669"/>
    <property type="project" value="UniProtKB-KW"/>
</dbReference>
<keyword evidence="2" id="KW-0170">Cobalt</keyword>
<dbReference type="InterPro" id="IPR003759">
    <property type="entry name" value="Cbl-bd_cap"/>
</dbReference>
<dbReference type="RefSeq" id="WP_288183342.1">
    <property type="nucleotide sequence ID" value="NZ_LT608335.1"/>
</dbReference>
<dbReference type="InterPro" id="IPR050554">
    <property type="entry name" value="Met_Synthase/Corrinoid"/>
</dbReference>
<accession>A0A212LN98</accession>
<dbReference type="InterPro" id="IPR036594">
    <property type="entry name" value="Meth_synthase_dom"/>
</dbReference>
<dbReference type="AlphaFoldDB" id="A0A212LN98"/>
<dbReference type="PROSITE" id="PS51332">
    <property type="entry name" value="B12_BINDING"/>
    <property type="match status" value="1"/>
</dbReference>
<dbReference type="PANTHER" id="PTHR45833">
    <property type="entry name" value="METHIONINE SYNTHASE"/>
    <property type="match status" value="1"/>
</dbReference>
<feature type="domain" description="B12-binding" evidence="3">
    <location>
        <begin position="88"/>
        <end position="215"/>
    </location>
</feature>
<dbReference type="GO" id="GO:0008705">
    <property type="term" value="F:methionine synthase activity"/>
    <property type="evidence" value="ECO:0007669"/>
    <property type="project" value="TreeGrafter"/>
</dbReference>
<dbReference type="SUPFAM" id="SSF47644">
    <property type="entry name" value="Methionine synthase domain"/>
    <property type="match status" value="1"/>
</dbReference>
<evidence type="ECO:0000256" key="1">
    <source>
        <dbReference type="ARBA" id="ARBA00022723"/>
    </source>
</evidence>
<dbReference type="SUPFAM" id="SSF52242">
    <property type="entry name" value="Cobalamin (vitamin B12)-binding domain"/>
    <property type="match status" value="1"/>
</dbReference>
<dbReference type="Gene3D" id="3.40.50.280">
    <property type="entry name" value="Cobalamin-binding domain"/>
    <property type="match status" value="1"/>
</dbReference>
<dbReference type="GO" id="GO:0005829">
    <property type="term" value="C:cytosol"/>
    <property type="evidence" value="ECO:0007669"/>
    <property type="project" value="TreeGrafter"/>
</dbReference>
<dbReference type="Pfam" id="PF02310">
    <property type="entry name" value="B12-binding"/>
    <property type="match status" value="1"/>
</dbReference>
<dbReference type="GO" id="GO:0031419">
    <property type="term" value="F:cobalamin binding"/>
    <property type="evidence" value="ECO:0007669"/>
    <property type="project" value="InterPro"/>
</dbReference>
<dbReference type="GO" id="GO:0050667">
    <property type="term" value="P:homocysteine metabolic process"/>
    <property type="evidence" value="ECO:0007669"/>
    <property type="project" value="TreeGrafter"/>
</dbReference>
<organism evidence="4">
    <name type="scientific">uncultured Sporomusa sp</name>
    <dbReference type="NCBI Taxonomy" id="307249"/>
    <lineage>
        <taxon>Bacteria</taxon>
        <taxon>Bacillati</taxon>
        <taxon>Bacillota</taxon>
        <taxon>Negativicutes</taxon>
        <taxon>Selenomonadales</taxon>
        <taxon>Sporomusaceae</taxon>
        <taxon>Sporomusa</taxon>
        <taxon>environmental samples</taxon>
    </lineage>
</organism>
<dbReference type="PANTHER" id="PTHR45833:SF1">
    <property type="entry name" value="METHIONINE SYNTHASE"/>
    <property type="match status" value="1"/>
</dbReference>
<evidence type="ECO:0000256" key="2">
    <source>
        <dbReference type="ARBA" id="ARBA00023285"/>
    </source>
</evidence>
<keyword evidence="1" id="KW-0479">Metal-binding</keyword>
<protein>
    <submittedName>
        <fullName evidence="4">Dimethylamine corrinoid protein 3</fullName>
    </submittedName>
</protein>
<dbReference type="InterPro" id="IPR006158">
    <property type="entry name" value="Cobalamin-bd"/>
</dbReference>